<dbReference type="UniPathway" id="UPA00148"/>
<dbReference type="InterPro" id="IPR000878">
    <property type="entry name" value="4pyrrol_Mease"/>
</dbReference>
<evidence type="ECO:0000256" key="3">
    <source>
        <dbReference type="ARBA" id="ARBA00022603"/>
    </source>
</evidence>
<dbReference type="InterPro" id="IPR051810">
    <property type="entry name" value="Precorrin_MeTrfase"/>
</dbReference>
<keyword evidence="3 7" id="KW-0489">Methyltransferase</keyword>
<dbReference type="GO" id="GO:0009236">
    <property type="term" value="P:cobalamin biosynthetic process"/>
    <property type="evidence" value="ECO:0007669"/>
    <property type="project" value="UniProtKB-UniPathway"/>
</dbReference>
<evidence type="ECO:0000259" key="6">
    <source>
        <dbReference type="Pfam" id="PF00590"/>
    </source>
</evidence>
<reference evidence="7 8" key="1">
    <citation type="submission" date="2018-09" db="EMBL/GenBank/DDBJ databases">
        <title>Whole genome based analysis of evolution and adaptive divergence in Indian and Brazilian strains of Azospirillum brasilense.</title>
        <authorList>
            <person name="Singh C."/>
            <person name="Tripathi A.K."/>
        </authorList>
    </citation>
    <scope>NUCLEOTIDE SEQUENCE [LARGE SCALE GENOMIC DNA]</scope>
    <source>
        <strain evidence="7 8">MTCC4036</strain>
        <plasmid evidence="7 8">p1</plasmid>
    </source>
</reference>
<dbReference type="Gene3D" id="3.40.1010.10">
    <property type="entry name" value="Cobalt-precorrin-4 Transmethylase, Domain 1"/>
    <property type="match status" value="1"/>
</dbReference>
<keyword evidence="7" id="KW-0614">Plasmid</keyword>
<dbReference type="InterPro" id="IPR006363">
    <property type="entry name" value="Cbl_synth_CobJ/CibH_dom"/>
</dbReference>
<dbReference type="InterPro" id="IPR035996">
    <property type="entry name" value="4pyrrol_Methylase_sf"/>
</dbReference>
<dbReference type="InterPro" id="IPR014776">
    <property type="entry name" value="4pyrrole_Mease_sub2"/>
</dbReference>
<protein>
    <submittedName>
        <fullName evidence="7">Precorrin-3B C(17)-methyltransferase</fullName>
        <ecNumber evidence="7">2.1.1.131</ecNumber>
    </submittedName>
</protein>
<dbReference type="GO" id="GO:0032259">
    <property type="term" value="P:methylation"/>
    <property type="evidence" value="ECO:0007669"/>
    <property type="project" value="UniProtKB-KW"/>
</dbReference>
<dbReference type="PANTHER" id="PTHR47036">
    <property type="entry name" value="COBALT-FACTOR III C(17)-METHYLTRANSFERASE-RELATED"/>
    <property type="match status" value="1"/>
</dbReference>
<feature type="domain" description="Tetrapyrrole methylase" evidence="6">
    <location>
        <begin position="12"/>
        <end position="219"/>
    </location>
</feature>
<dbReference type="Gene3D" id="3.30.950.10">
    <property type="entry name" value="Methyltransferase, Cobalt-precorrin-4 Transmethylase, Domain 2"/>
    <property type="match status" value="1"/>
</dbReference>
<keyword evidence="2" id="KW-0169">Cobalamin biosynthesis</keyword>
<proteinExistence type="predicted"/>
<dbReference type="Proteomes" id="UP000298596">
    <property type="component" value="Plasmid p1"/>
</dbReference>
<evidence type="ECO:0000256" key="1">
    <source>
        <dbReference type="ARBA" id="ARBA00004953"/>
    </source>
</evidence>
<comment type="pathway">
    <text evidence="1">Cofactor biosynthesis; adenosylcobalamin biosynthesis.</text>
</comment>
<dbReference type="NCBIfam" id="TIGR01466">
    <property type="entry name" value="cobJ_cbiH"/>
    <property type="match status" value="1"/>
</dbReference>
<dbReference type="EMBL" id="CP032331">
    <property type="protein sequence ID" value="QCO03925.1"/>
    <property type="molecule type" value="Genomic_DNA"/>
</dbReference>
<evidence type="ECO:0000256" key="5">
    <source>
        <dbReference type="ARBA" id="ARBA00022691"/>
    </source>
</evidence>
<dbReference type="Pfam" id="PF00590">
    <property type="entry name" value="TP_methylase"/>
    <property type="match status" value="1"/>
</dbReference>
<keyword evidence="5" id="KW-0949">S-adenosyl-L-methionine</keyword>
<dbReference type="CDD" id="cd11646">
    <property type="entry name" value="Precorrin_3B_C17_MT"/>
    <property type="match status" value="1"/>
</dbReference>
<dbReference type="SUPFAM" id="SSF53790">
    <property type="entry name" value="Tetrapyrrole methylase"/>
    <property type="match status" value="1"/>
</dbReference>
<gene>
    <name evidence="7" type="primary">cobJ</name>
    <name evidence="7" type="ORF">D3867_18205</name>
</gene>
<dbReference type="InterPro" id="IPR014777">
    <property type="entry name" value="4pyrrole_Mease_sub1"/>
</dbReference>
<organism evidence="7 8">
    <name type="scientific">Azospirillum brasilense</name>
    <dbReference type="NCBI Taxonomy" id="192"/>
    <lineage>
        <taxon>Bacteria</taxon>
        <taxon>Pseudomonadati</taxon>
        <taxon>Pseudomonadota</taxon>
        <taxon>Alphaproteobacteria</taxon>
        <taxon>Rhodospirillales</taxon>
        <taxon>Azospirillaceae</taxon>
        <taxon>Azospirillum</taxon>
    </lineage>
</organism>
<sequence length="259" mass="27796">MTADPQTGWLKVVGLGPGTEDWLTPEARRDLAEATDLVGYFPYVDRVPPGPQVRHASDNRVELDRARHALELAAEGRRVAVVSGGDPGIFAMAAAVFEALDDPAAPAAWHRVPLSVDPGISAMQAAAARAGAPLGHDFCAISLSDNLKPWEVVLKRLRLAAEADFVIALYNPISRARPWQLGAAFDTLRDLRSAETPVILAQAVGRPDEALTVTTLGAVDAAQADMRTCVIIGASHSRLVPREGAQPWVYTPRSYAVRR</sequence>
<dbReference type="EC" id="2.1.1.131" evidence="7"/>
<dbReference type="PANTHER" id="PTHR47036:SF1">
    <property type="entry name" value="COBALT-FACTOR III C(17)-METHYLTRANSFERASE-RELATED"/>
    <property type="match status" value="1"/>
</dbReference>
<evidence type="ECO:0000313" key="7">
    <source>
        <dbReference type="EMBL" id="QCO03925.1"/>
    </source>
</evidence>
<evidence type="ECO:0000256" key="2">
    <source>
        <dbReference type="ARBA" id="ARBA00022573"/>
    </source>
</evidence>
<evidence type="ECO:0000313" key="8">
    <source>
        <dbReference type="Proteomes" id="UP000298596"/>
    </source>
</evidence>
<dbReference type="AlphaFoldDB" id="A0A4D8Q1B8"/>
<accession>A0A4D8Q1B8</accession>
<evidence type="ECO:0000256" key="4">
    <source>
        <dbReference type="ARBA" id="ARBA00022679"/>
    </source>
</evidence>
<geneLocation type="plasmid" evidence="7">
    <name>p1</name>
</geneLocation>
<dbReference type="GO" id="GO:0030789">
    <property type="term" value="F:precorrin-3B C17-methyltransferase activity"/>
    <property type="evidence" value="ECO:0007669"/>
    <property type="project" value="UniProtKB-EC"/>
</dbReference>
<keyword evidence="4 7" id="KW-0808">Transferase</keyword>
<name>A0A4D8Q1B8_AZOBR</name>